<evidence type="ECO:0000313" key="1">
    <source>
        <dbReference type="EMBL" id="CCC52893.1"/>
    </source>
</evidence>
<name>G0UAQ8_TRYVY</name>
<reference evidence="1" key="1">
    <citation type="journal article" date="2012" name="Proc. Natl. Acad. Sci. U.S.A.">
        <title>Antigenic diversity is generated by distinct evolutionary mechanisms in African trypanosome species.</title>
        <authorList>
            <person name="Jackson A.P."/>
            <person name="Berry A."/>
            <person name="Aslett M."/>
            <person name="Allison H.C."/>
            <person name="Burton P."/>
            <person name="Vavrova-Anderson J."/>
            <person name="Brown R."/>
            <person name="Browne H."/>
            <person name="Corton N."/>
            <person name="Hauser H."/>
            <person name="Gamble J."/>
            <person name="Gilderthorp R."/>
            <person name="Marcello L."/>
            <person name="McQuillan J."/>
            <person name="Otto T.D."/>
            <person name="Quail M.A."/>
            <person name="Sanders M.J."/>
            <person name="van Tonder A."/>
            <person name="Ginger M.L."/>
            <person name="Field M.C."/>
            <person name="Barry J.D."/>
            <person name="Hertz-Fowler C."/>
            <person name="Berriman M."/>
        </authorList>
    </citation>
    <scope>NUCLEOTIDE SEQUENCE</scope>
    <source>
        <strain evidence="1">Y486</strain>
    </source>
</reference>
<organism evidence="1">
    <name type="scientific">Trypanosoma vivax (strain Y486)</name>
    <dbReference type="NCBI Taxonomy" id="1055687"/>
    <lineage>
        <taxon>Eukaryota</taxon>
        <taxon>Discoba</taxon>
        <taxon>Euglenozoa</taxon>
        <taxon>Kinetoplastea</taxon>
        <taxon>Metakinetoplastina</taxon>
        <taxon>Trypanosomatida</taxon>
        <taxon>Trypanosomatidae</taxon>
        <taxon>Trypanosoma</taxon>
        <taxon>Duttonella</taxon>
    </lineage>
</organism>
<gene>
    <name evidence="1" type="ORF">TVY486_1103770</name>
</gene>
<accession>G0UAQ8</accession>
<dbReference type="EMBL" id="HE573027">
    <property type="protein sequence ID" value="CCC52893.1"/>
    <property type="molecule type" value="Genomic_DNA"/>
</dbReference>
<sequence length="127" mass="14333">MPLNRTTQAHNRECHTLKTESNGRLRVCDVPSLCTGSGTRCMKRFLDITMTVITRRRSGERVSAVEKLLTGVGAETYTWERAVRKCLSFFLSRPSKRCHFTRDISGKALAVTTATMTDRHGPEGWET</sequence>
<dbReference type="AlphaFoldDB" id="G0UAQ8"/>
<protein>
    <submittedName>
        <fullName evidence="1">Uncharacterized protein</fullName>
    </submittedName>
</protein>
<proteinExistence type="predicted"/>